<evidence type="ECO:0000313" key="2">
    <source>
        <dbReference type="Proteomes" id="UP000198211"/>
    </source>
</evidence>
<keyword evidence="2" id="KW-1185">Reference proteome</keyword>
<sequence length="239" mass="27018">MKAQRFGEYVQASWRKFGFFPHPAVLRGLSCLDFGMRGLSILHFSRVTEQEKRTLVRKSDMSNFSKKNTLPVAPDATIFSVIFGAVESSPLSLSTCRACNVERRSIFSQGATVYVADDDWQQASTIKSHFTASHESFVRVHQLILHQDIISAVRTAKPTLVRSDRPNYGLEANKGVSIPVEVRNACLNKVRRRYIFVSFPVKAAKGRMENLCHFKPATFHDIVREFVEKNYGGVSVDMK</sequence>
<name>A0A225VPJ4_9STRA</name>
<gene>
    <name evidence="1" type="ORF">PHMEG_00020370</name>
</gene>
<comment type="caution">
    <text evidence="1">The sequence shown here is derived from an EMBL/GenBank/DDBJ whole genome shotgun (WGS) entry which is preliminary data.</text>
</comment>
<accession>A0A225VPJ4</accession>
<reference evidence="2" key="1">
    <citation type="submission" date="2017-03" db="EMBL/GenBank/DDBJ databases">
        <title>Phytopthora megakarya and P. palmivora, two closely related causual agents of cacao black pod achieved similar genome size and gene model numbers by different mechanisms.</title>
        <authorList>
            <person name="Ali S."/>
            <person name="Shao J."/>
            <person name="Larry D.J."/>
            <person name="Kronmiller B."/>
            <person name="Shen D."/>
            <person name="Strem M.D."/>
            <person name="Melnick R.L."/>
            <person name="Guiltinan M.J."/>
            <person name="Tyler B.M."/>
            <person name="Meinhardt L.W."/>
            <person name="Bailey B.A."/>
        </authorList>
    </citation>
    <scope>NUCLEOTIDE SEQUENCE [LARGE SCALE GENOMIC DNA]</scope>
    <source>
        <strain evidence="2">zdho120</strain>
    </source>
</reference>
<dbReference type="EMBL" id="NBNE01003610">
    <property type="protein sequence ID" value="OWZ07255.1"/>
    <property type="molecule type" value="Genomic_DNA"/>
</dbReference>
<dbReference type="AlphaFoldDB" id="A0A225VPJ4"/>
<dbReference type="Proteomes" id="UP000198211">
    <property type="component" value="Unassembled WGS sequence"/>
</dbReference>
<proteinExistence type="predicted"/>
<evidence type="ECO:0000313" key="1">
    <source>
        <dbReference type="EMBL" id="OWZ07255.1"/>
    </source>
</evidence>
<dbReference type="OrthoDB" id="121662at2759"/>
<organism evidence="1 2">
    <name type="scientific">Phytophthora megakarya</name>
    <dbReference type="NCBI Taxonomy" id="4795"/>
    <lineage>
        <taxon>Eukaryota</taxon>
        <taxon>Sar</taxon>
        <taxon>Stramenopiles</taxon>
        <taxon>Oomycota</taxon>
        <taxon>Peronosporomycetes</taxon>
        <taxon>Peronosporales</taxon>
        <taxon>Peronosporaceae</taxon>
        <taxon>Phytophthora</taxon>
    </lineage>
</organism>
<protein>
    <submittedName>
        <fullName evidence="1">Uncharacterized protein</fullName>
    </submittedName>
</protein>